<keyword evidence="4" id="KW-0052">Apoplast</keyword>
<accession>A0A8T2RNK7</accession>
<gene>
    <name evidence="5" type="ORF">KP509_26G050000</name>
</gene>
<protein>
    <recommendedName>
        <fullName evidence="4">Dirigent protein</fullName>
    </recommendedName>
</protein>
<dbReference type="GO" id="GO:0009699">
    <property type="term" value="P:phenylpropanoid biosynthetic process"/>
    <property type="evidence" value="ECO:0007669"/>
    <property type="project" value="UniProtKB-ARBA"/>
</dbReference>
<comment type="similarity">
    <text evidence="1 4">Belongs to the plant dirigent protein family.</text>
</comment>
<dbReference type="GO" id="GO:0048046">
    <property type="term" value="C:apoplast"/>
    <property type="evidence" value="ECO:0007669"/>
    <property type="project" value="UniProtKB-SubCell"/>
</dbReference>
<keyword evidence="6" id="KW-1185">Reference proteome</keyword>
<comment type="function">
    <text evidence="4">Dirigent proteins impart stereoselectivity on the phenoxy radical-coupling reaction, yielding optically active lignans from two molecules of coniferyl alcohol in the biosynthesis of lignans, flavonolignans, and alkaloids and thus plays a central role in plant secondary metabolism.</text>
</comment>
<evidence type="ECO:0000313" key="6">
    <source>
        <dbReference type="Proteomes" id="UP000825935"/>
    </source>
</evidence>
<evidence type="ECO:0000256" key="2">
    <source>
        <dbReference type="ARBA" id="ARBA00011738"/>
    </source>
</evidence>
<reference evidence="5" key="1">
    <citation type="submission" date="2021-08" db="EMBL/GenBank/DDBJ databases">
        <title>WGS assembly of Ceratopteris richardii.</title>
        <authorList>
            <person name="Marchant D.B."/>
            <person name="Chen G."/>
            <person name="Jenkins J."/>
            <person name="Shu S."/>
            <person name="Leebens-Mack J."/>
            <person name="Grimwood J."/>
            <person name="Schmutz J."/>
            <person name="Soltis P."/>
            <person name="Soltis D."/>
            <person name="Chen Z.-H."/>
        </authorList>
    </citation>
    <scope>NUCLEOTIDE SEQUENCE</scope>
    <source>
        <strain evidence="5">Whitten #5841</strain>
        <tissue evidence="5">Leaf</tissue>
    </source>
</reference>
<dbReference type="InterPro" id="IPR004265">
    <property type="entry name" value="Dirigent"/>
</dbReference>
<comment type="subcellular location">
    <subcellularLocation>
        <location evidence="4">Secreted</location>
        <location evidence="4">Extracellular space</location>
        <location evidence="4">Apoplast</location>
    </subcellularLocation>
</comment>
<sequence length="177" mass="18802">MAFLMQGFVALSTLLIVAAASLFGVSHASDTPSVFSKDSLTYYVQVEVGAPSLGTLLQPINASISGSFGQAVVFAFNATKSQSRTSKSLGLLRGYTVETNYISGGATRLLEVEFLDYDDGQYKGTLQYQGVVTPESTELAVVGGSGSFRGIRGYVVVTFVSSNNPFSTFLHKVTLLK</sequence>
<dbReference type="EMBL" id="CM035431">
    <property type="protein sequence ID" value="KAH7297033.1"/>
    <property type="molecule type" value="Genomic_DNA"/>
</dbReference>
<keyword evidence="3 4" id="KW-0964">Secreted</keyword>
<comment type="caution">
    <text evidence="5">The sequence shown here is derived from an EMBL/GenBank/DDBJ whole genome shotgun (WGS) entry which is preliminary data.</text>
</comment>
<comment type="subunit">
    <text evidence="2 4">Homodimer.</text>
</comment>
<feature type="chain" id="PRO_5035966237" description="Dirigent protein" evidence="4">
    <location>
        <begin position="29"/>
        <end position="177"/>
    </location>
</feature>
<feature type="signal peptide" evidence="4">
    <location>
        <begin position="1"/>
        <end position="28"/>
    </location>
</feature>
<organism evidence="5 6">
    <name type="scientific">Ceratopteris richardii</name>
    <name type="common">Triangle waterfern</name>
    <dbReference type="NCBI Taxonomy" id="49495"/>
    <lineage>
        <taxon>Eukaryota</taxon>
        <taxon>Viridiplantae</taxon>
        <taxon>Streptophyta</taxon>
        <taxon>Embryophyta</taxon>
        <taxon>Tracheophyta</taxon>
        <taxon>Polypodiopsida</taxon>
        <taxon>Polypodiidae</taxon>
        <taxon>Polypodiales</taxon>
        <taxon>Pteridineae</taxon>
        <taxon>Pteridaceae</taxon>
        <taxon>Parkerioideae</taxon>
        <taxon>Ceratopteris</taxon>
    </lineage>
</organism>
<dbReference type="AlphaFoldDB" id="A0A8T2RNK7"/>
<dbReference type="Pfam" id="PF03018">
    <property type="entry name" value="Dirigent"/>
    <property type="match status" value="1"/>
</dbReference>
<keyword evidence="4" id="KW-0732">Signal</keyword>
<dbReference type="Proteomes" id="UP000825935">
    <property type="component" value="Chromosome 26"/>
</dbReference>
<dbReference type="PANTHER" id="PTHR21495">
    <property type="entry name" value="NUCLEOPORIN-RELATED"/>
    <property type="match status" value="1"/>
</dbReference>
<proteinExistence type="inferred from homology"/>
<dbReference type="Gene3D" id="2.40.480.10">
    <property type="entry name" value="Allene oxide cyclase-like"/>
    <property type="match status" value="1"/>
</dbReference>
<name>A0A8T2RNK7_CERRI</name>
<evidence type="ECO:0000256" key="4">
    <source>
        <dbReference type="RuleBase" id="RU363099"/>
    </source>
</evidence>
<evidence type="ECO:0000313" key="5">
    <source>
        <dbReference type="EMBL" id="KAH7297033.1"/>
    </source>
</evidence>
<evidence type="ECO:0000256" key="3">
    <source>
        <dbReference type="ARBA" id="ARBA00022525"/>
    </source>
</evidence>
<evidence type="ECO:0000256" key="1">
    <source>
        <dbReference type="ARBA" id="ARBA00010746"/>
    </source>
</evidence>
<dbReference type="InterPro" id="IPR044859">
    <property type="entry name" value="Allene_oxi_cyc_Dirigent"/>
</dbReference>